<feature type="compositionally biased region" description="Polar residues" evidence="1">
    <location>
        <begin position="487"/>
        <end position="506"/>
    </location>
</feature>
<dbReference type="EMBL" id="KK121845">
    <property type="protein sequence ID" value="KFM81386.1"/>
    <property type="molecule type" value="Genomic_DNA"/>
</dbReference>
<feature type="chain" id="PRO_5001831044" evidence="2">
    <location>
        <begin position="23"/>
        <end position="581"/>
    </location>
</feature>
<organism evidence="3 4">
    <name type="scientific">Stegodyphus mimosarum</name>
    <name type="common">African social velvet spider</name>
    <dbReference type="NCBI Taxonomy" id="407821"/>
    <lineage>
        <taxon>Eukaryota</taxon>
        <taxon>Metazoa</taxon>
        <taxon>Ecdysozoa</taxon>
        <taxon>Arthropoda</taxon>
        <taxon>Chelicerata</taxon>
        <taxon>Arachnida</taxon>
        <taxon>Araneae</taxon>
        <taxon>Araneomorphae</taxon>
        <taxon>Entelegynae</taxon>
        <taxon>Eresoidea</taxon>
        <taxon>Eresidae</taxon>
        <taxon>Stegodyphus</taxon>
    </lineage>
</organism>
<evidence type="ECO:0000313" key="4">
    <source>
        <dbReference type="Proteomes" id="UP000054359"/>
    </source>
</evidence>
<evidence type="ECO:0000256" key="2">
    <source>
        <dbReference type="SAM" id="SignalP"/>
    </source>
</evidence>
<accession>A0A087UVJ7</accession>
<dbReference type="OMA" id="FRQQFRT"/>
<feature type="signal peptide" evidence="2">
    <location>
        <begin position="1"/>
        <end position="22"/>
    </location>
</feature>
<reference evidence="3 4" key="1">
    <citation type="submission" date="2013-11" db="EMBL/GenBank/DDBJ databases">
        <title>Genome sequencing of Stegodyphus mimosarum.</title>
        <authorList>
            <person name="Bechsgaard J."/>
        </authorList>
    </citation>
    <scope>NUCLEOTIDE SEQUENCE [LARGE SCALE GENOMIC DNA]</scope>
</reference>
<keyword evidence="2" id="KW-0732">Signal</keyword>
<name>A0A087UVJ7_STEMI</name>
<protein>
    <submittedName>
        <fullName evidence="3">Uncharacterized protein</fullName>
    </submittedName>
</protein>
<evidence type="ECO:0000313" key="3">
    <source>
        <dbReference type="EMBL" id="KFM81386.1"/>
    </source>
</evidence>
<feature type="region of interest" description="Disordered" evidence="1">
    <location>
        <begin position="487"/>
        <end position="517"/>
    </location>
</feature>
<gene>
    <name evidence="3" type="ORF">X975_04190</name>
</gene>
<sequence>MMLVHPVLLGFLWSLLIQVSSGQSSSGESNKVYAYSYHIQHNGTTNSKEILRSVLGEDPDLGIEPPEGKSIVKTFSSPSIRGFFTKGVLPAGPVNRNYNRGFYNTNSVLDGIKKVVEDNLQPPSRSIATGLLPPISPDIAREFPGDFSANHLGNAFQNQDDFPKIPPPPPPVINNNNGISRVQTFSRNTPEGGRIVGQLETFSYNPPPVTNTNSRYQENSEGFRRKENVLNNNQEVTGHRTQTYFRQQFRTVTPNLDNSLHQNGIENRNIGHNNNNNNNQWWNVMSVLGNNNNNNNNGNTRNIANFNQQIDHNINQIRNNLNNQITREFGSRINAFNNRQNFQNNQPNNNIQQNFIPGNTGYRNPVQNINSQLPSIPFRNPQNNANTFFNSQRNRANGFTNQGINSYPQPLPVSNALSNHQNTQNFNNQRNFNAAGNQFLNDDTAKKVLNLINDVSTHLNNLNNQNDRQGVNNIGLTWDDDIIPNVNNDWSSRQPQSNGRPFSNAHSGPLPNPVEPKPVEALKTKIDALMAGRGFQVPSIPINDNQPGNYRNVNGGGVEKFFGFDRVIEGPNSFSRNQRSG</sequence>
<proteinExistence type="predicted"/>
<keyword evidence="4" id="KW-1185">Reference proteome</keyword>
<evidence type="ECO:0000256" key="1">
    <source>
        <dbReference type="SAM" id="MobiDB-lite"/>
    </source>
</evidence>
<dbReference type="OrthoDB" id="6431439at2759"/>
<feature type="non-terminal residue" evidence="3">
    <location>
        <position position="581"/>
    </location>
</feature>
<dbReference type="AlphaFoldDB" id="A0A087UVJ7"/>
<dbReference type="Proteomes" id="UP000054359">
    <property type="component" value="Unassembled WGS sequence"/>
</dbReference>